<name>A0A084SFU2_9BACT</name>
<dbReference type="EMBL" id="JPMI01000388">
    <property type="protein sequence ID" value="KFA87327.1"/>
    <property type="molecule type" value="Genomic_DNA"/>
</dbReference>
<proteinExistence type="predicted"/>
<dbReference type="RefSeq" id="WP_152622774.1">
    <property type="nucleotide sequence ID" value="NZ_JPMI01000388.1"/>
</dbReference>
<sequence length="73" mass="8102">MTLSEAKQAGIVMYGDASFSIDAYAVEHFQGFAHFVAAVIVDEAHGVRPRHGVELVEVVYLTEGCSREHWRIP</sequence>
<gene>
    <name evidence="1" type="ORF">Q664_48695</name>
</gene>
<protein>
    <submittedName>
        <fullName evidence="1">Uncharacterized protein</fullName>
    </submittedName>
</protein>
<evidence type="ECO:0000313" key="2">
    <source>
        <dbReference type="Proteomes" id="UP000028547"/>
    </source>
</evidence>
<reference evidence="1 2" key="1">
    <citation type="submission" date="2014-07" db="EMBL/GenBank/DDBJ databases">
        <title>Draft Genome Sequence of Gephyronic Acid Producer, Cystobacter violaceus Strain Cb vi76.</title>
        <authorList>
            <person name="Stevens D.C."/>
            <person name="Young J."/>
            <person name="Carmichael R."/>
            <person name="Tan J."/>
            <person name="Taylor R.E."/>
        </authorList>
    </citation>
    <scope>NUCLEOTIDE SEQUENCE [LARGE SCALE GENOMIC DNA]</scope>
    <source>
        <strain evidence="1 2">Cb vi76</strain>
    </source>
</reference>
<comment type="caution">
    <text evidence="1">The sequence shown here is derived from an EMBL/GenBank/DDBJ whole genome shotgun (WGS) entry which is preliminary data.</text>
</comment>
<accession>A0A084SFU2</accession>
<dbReference type="Proteomes" id="UP000028547">
    <property type="component" value="Unassembled WGS sequence"/>
</dbReference>
<organism evidence="1 2">
    <name type="scientific">Archangium violaceum Cb vi76</name>
    <dbReference type="NCBI Taxonomy" id="1406225"/>
    <lineage>
        <taxon>Bacteria</taxon>
        <taxon>Pseudomonadati</taxon>
        <taxon>Myxococcota</taxon>
        <taxon>Myxococcia</taxon>
        <taxon>Myxococcales</taxon>
        <taxon>Cystobacterineae</taxon>
        <taxon>Archangiaceae</taxon>
        <taxon>Archangium</taxon>
    </lineage>
</organism>
<evidence type="ECO:0000313" key="1">
    <source>
        <dbReference type="EMBL" id="KFA87327.1"/>
    </source>
</evidence>
<dbReference type="AlphaFoldDB" id="A0A084SFU2"/>